<evidence type="ECO:0000313" key="2">
    <source>
        <dbReference type="Proteomes" id="UP000612746"/>
    </source>
</evidence>
<comment type="caution">
    <text evidence="1">The sequence shown here is derived from an EMBL/GenBank/DDBJ whole genome shotgun (WGS) entry which is preliminary data.</text>
</comment>
<dbReference type="SUPFAM" id="SSF54506">
    <property type="entry name" value="Diaminopimelate epimerase-like"/>
    <property type="match status" value="1"/>
</dbReference>
<reference evidence="1" key="1">
    <citation type="submission" date="2020-12" db="EMBL/GenBank/DDBJ databases">
        <title>Metabolic potential, ecology and presence of endohyphal bacteria is reflected in genomic diversity of Mucoromycotina.</title>
        <authorList>
            <person name="Muszewska A."/>
            <person name="Okrasinska A."/>
            <person name="Steczkiewicz K."/>
            <person name="Drgas O."/>
            <person name="Orlowska M."/>
            <person name="Perlinska-Lenart U."/>
            <person name="Aleksandrzak-Piekarczyk T."/>
            <person name="Szatraj K."/>
            <person name="Zielenkiewicz U."/>
            <person name="Pilsyk S."/>
            <person name="Malc E."/>
            <person name="Mieczkowski P."/>
            <person name="Kruszewska J.S."/>
            <person name="Biernat P."/>
            <person name="Pawlowska J."/>
        </authorList>
    </citation>
    <scope>NUCLEOTIDE SEQUENCE</scope>
    <source>
        <strain evidence="1">WA0000051536</strain>
    </source>
</reference>
<gene>
    <name evidence="1" type="ORF">INT44_005999</name>
</gene>
<sequence>MTGHPNVATIYALIQAGRIEIHNEHHQVTFELSVGVIPIDIYWTKDGKIEKIMMMTQKQSEFISIHDPSIICPMFNLTPDDLLEGVPIQIVSTGTPQVMLPLKSEGSLRKVCIADPEAYIQYRTQSGFFSPHFYICTGISEGASTFTRHFMLPPNLTEDPATGSATGE</sequence>
<dbReference type="AlphaFoldDB" id="A0A8H7PZB6"/>
<dbReference type="GO" id="GO:0003824">
    <property type="term" value="F:catalytic activity"/>
    <property type="evidence" value="ECO:0007669"/>
    <property type="project" value="InterPro"/>
</dbReference>
<dbReference type="InterPro" id="IPR003719">
    <property type="entry name" value="Phenazine_PhzF-like"/>
</dbReference>
<evidence type="ECO:0000313" key="1">
    <source>
        <dbReference type="EMBL" id="KAG2183018.1"/>
    </source>
</evidence>
<name>A0A8H7PZB6_9FUNG</name>
<proteinExistence type="predicted"/>
<dbReference type="OrthoDB" id="75169at2759"/>
<keyword evidence="2" id="KW-1185">Reference proteome</keyword>
<accession>A0A8H7PZB6</accession>
<dbReference type="EMBL" id="JAEPRA010000007">
    <property type="protein sequence ID" value="KAG2183018.1"/>
    <property type="molecule type" value="Genomic_DNA"/>
</dbReference>
<organism evidence="1 2">
    <name type="scientific">Umbelopsis vinacea</name>
    <dbReference type="NCBI Taxonomy" id="44442"/>
    <lineage>
        <taxon>Eukaryota</taxon>
        <taxon>Fungi</taxon>
        <taxon>Fungi incertae sedis</taxon>
        <taxon>Mucoromycota</taxon>
        <taxon>Mucoromycotina</taxon>
        <taxon>Umbelopsidomycetes</taxon>
        <taxon>Umbelopsidales</taxon>
        <taxon>Umbelopsidaceae</taxon>
        <taxon>Umbelopsis</taxon>
    </lineage>
</organism>
<dbReference type="Proteomes" id="UP000612746">
    <property type="component" value="Unassembled WGS sequence"/>
</dbReference>
<protein>
    <submittedName>
        <fullName evidence="1">Uncharacterized protein</fullName>
    </submittedName>
</protein>
<dbReference type="Gene3D" id="3.10.310.10">
    <property type="entry name" value="Diaminopimelate Epimerase, Chain A, domain 1"/>
    <property type="match status" value="1"/>
</dbReference>
<dbReference type="Pfam" id="PF02567">
    <property type="entry name" value="PhzC-PhzF"/>
    <property type="match status" value="1"/>
</dbReference>